<feature type="domain" description="HhH-GPD" evidence="7">
    <location>
        <begin position="56"/>
        <end position="210"/>
    </location>
</feature>
<dbReference type="Proteomes" id="UP000199612">
    <property type="component" value="Unassembled WGS sequence"/>
</dbReference>
<keyword evidence="4" id="KW-0227">DNA damage</keyword>
<evidence type="ECO:0000313" key="9">
    <source>
        <dbReference type="Proteomes" id="UP000199612"/>
    </source>
</evidence>
<dbReference type="OrthoDB" id="9785929at2"/>
<dbReference type="Gene3D" id="1.10.1670.40">
    <property type="match status" value="1"/>
</dbReference>
<dbReference type="GO" id="GO:0032993">
    <property type="term" value="C:protein-DNA complex"/>
    <property type="evidence" value="ECO:0007669"/>
    <property type="project" value="TreeGrafter"/>
</dbReference>
<evidence type="ECO:0000256" key="1">
    <source>
        <dbReference type="ARBA" id="ARBA00000086"/>
    </source>
</evidence>
<dbReference type="GO" id="GO:0043916">
    <property type="term" value="F:DNA-7-methylguanine glycosylase activity"/>
    <property type="evidence" value="ECO:0007669"/>
    <property type="project" value="TreeGrafter"/>
</dbReference>
<proteinExistence type="inferred from homology"/>
<dbReference type="GO" id="GO:0032131">
    <property type="term" value="F:alkylated DNA binding"/>
    <property type="evidence" value="ECO:0007669"/>
    <property type="project" value="TreeGrafter"/>
</dbReference>
<comment type="catalytic activity">
    <reaction evidence="1">
        <text>Hydrolysis of alkylated DNA, releasing 3-methyladenine, 3-methylguanine, 7-methylguanine and 7-methyladenine.</text>
        <dbReference type="EC" id="3.2.2.21"/>
    </reaction>
</comment>
<dbReference type="InterPro" id="IPR051912">
    <property type="entry name" value="Alkylbase_DNA_Glycosylase/TA"/>
</dbReference>
<dbReference type="EMBL" id="FOLT01000010">
    <property type="protein sequence ID" value="SFC55214.1"/>
    <property type="molecule type" value="Genomic_DNA"/>
</dbReference>
<accession>A0A1I1K2Y8</accession>
<gene>
    <name evidence="8" type="ORF">SAMN04488102_11033</name>
</gene>
<evidence type="ECO:0000256" key="3">
    <source>
        <dbReference type="ARBA" id="ARBA00012000"/>
    </source>
</evidence>
<dbReference type="STRING" id="753702.SAMN04488102_11033"/>
<dbReference type="FunFam" id="1.10.340.30:FF:000004">
    <property type="entry name" value="DNA-3-methyladenine glycosylase II"/>
    <property type="match status" value="1"/>
</dbReference>
<dbReference type="PANTHER" id="PTHR43003">
    <property type="entry name" value="DNA-3-METHYLADENINE GLYCOSYLASE"/>
    <property type="match status" value="1"/>
</dbReference>
<dbReference type="InterPro" id="IPR011257">
    <property type="entry name" value="DNA_glycosylase"/>
</dbReference>
<dbReference type="EC" id="3.2.2.21" evidence="3"/>
<protein>
    <recommendedName>
        <fullName evidence="3">DNA-3-methyladenine glycosylase II</fullName>
        <ecNumber evidence="3">3.2.2.21</ecNumber>
    </recommendedName>
</protein>
<dbReference type="GO" id="GO:0006285">
    <property type="term" value="P:base-excision repair, AP site formation"/>
    <property type="evidence" value="ECO:0007669"/>
    <property type="project" value="TreeGrafter"/>
</dbReference>
<dbReference type="AlphaFoldDB" id="A0A1I1K2Y8"/>
<evidence type="ECO:0000256" key="2">
    <source>
        <dbReference type="ARBA" id="ARBA00010817"/>
    </source>
</evidence>
<dbReference type="PANTHER" id="PTHR43003:SF5">
    <property type="entry name" value="DNA-3-METHYLADENINE GLYCOSYLASE"/>
    <property type="match status" value="1"/>
</dbReference>
<dbReference type="GO" id="GO:0005737">
    <property type="term" value="C:cytoplasm"/>
    <property type="evidence" value="ECO:0007669"/>
    <property type="project" value="TreeGrafter"/>
</dbReference>
<dbReference type="Pfam" id="PF00730">
    <property type="entry name" value="HhH-GPD"/>
    <property type="match status" value="1"/>
</dbReference>
<keyword evidence="5" id="KW-0234">DNA repair</keyword>
<reference evidence="9" key="1">
    <citation type="submission" date="2016-10" db="EMBL/GenBank/DDBJ databases">
        <authorList>
            <person name="Varghese N."/>
            <person name="Submissions S."/>
        </authorList>
    </citation>
    <scope>NUCLEOTIDE SEQUENCE [LARGE SCALE GENOMIC DNA]</scope>
    <source>
        <strain evidence="9">DSM 23664</strain>
    </source>
</reference>
<dbReference type="InterPro" id="IPR003265">
    <property type="entry name" value="HhH-GPD_domain"/>
</dbReference>
<organism evidence="8 9">
    <name type="scientific">Alkalibacterium subtropicum</name>
    <dbReference type="NCBI Taxonomy" id="753702"/>
    <lineage>
        <taxon>Bacteria</taxon>
        <taxon>Bacillati</taxon>
        <taxon>Bacillota</taxon>
        <taxon>Bacilli</taxon>
        <taxon>Lactobacillales</taxon>
        <taxon>Carnobacteriaceae</taxon>
        <taxon>Alkalibacterium</taxon>
    </lineage>
</organism>
<evidence type="ECO:0000313" key="8">
    <source>
        <dbReference type="EMBL" id="SFC55214.1"/>
    </source>
</evidence>
<evidence type="ECO:0000259" key="7">
    <source>
        <dbReference type="SMART" id="SM00478"/>
    </source>
</evidence>
<dbReference type="SUPFAM" id="SSF48150">
    <property type="entry name" value="DNA-glycosylase"/>
    <property type="match status" value="1"/>
</dbReference>
<comment type="similarity">
    <text evidence="2">Belongs to the alkylbase DNA glycosidase AlkA family.</text>
</comment>
<feature type="region of interest" description="Disordered" evidence="6">
    <location>
        <begin position="222"/>
        <end position="247"/>
    </location>
</feature>
<name>A0A1I1K2Y8_9LACT</name>
<dbReference type="CDD" id="cd00056">
    <property type="entry name" value="ENDO3c"/>
    <property type="match status" value="1"/>
</dbReference>
<feature type="compositionally biased region" description="Basic and acidic residues" evidence="6">
    <location>
        <begin position="233"/>
        <end position="247"/>
    </location>
</feature>
<dbReference type="SMART" id="SM00478">
    <property type="entry name" value="ENDO3c"/>
    <property type="match status" value="1"/>
</dbReference>
<dbReference type="RefSeq" id="WP_091530851.1">
    <property type="nucleotide sequence ID" value="NZ_FOLT01000010.1"/>
</dbReference>
<sequence>MKQKQTEQRASIGLDKEALRYLKEKDEVLGKVIEEVGPLERSLQPDLFSALLNSIIGQQISMKAQATIWSRLTDIVGEVTPENILSHSDEEIQSIGISFRKVSYIKEASRRIRDREIDLHALETMTDTEVIRELSRIKGVGVWTAEMLMIFSMGRQDILSWDDLAIHRGLRMLYHHRRITEKLFKKYQRRYSPYGSIASLYLWEIAGGAIRGMKDYAPLTEAEKKRRARNRRKAEAERSREEHRTGF</sequence>
<evidence type="ECO:0000256" key="6">
    <source>
        <dbReference type="SAM" id="MobiDB-lite"/>
    </source>
</evidence>
<evidence type="ECO:0000256" key="4">
    <source>
        <dbReference type="ARBA" id="ARBA00022763"/>
    </source>
</evidence>
<dbReference type="GO" id="GO:0008725">
    <property type="term" value="F:DNA-3-methyladenine glycosylase activity"/>
    <property type="evidence" value="ECO:0007669"/>
    <property type="project" value="TreeGrafter"/>
</dbReference>
<dbReference type="Gene3D" id="1.10.340.30">
    <property type="entry name" value="Hypothetical protein, domain 2"/>
    <property type="match status" value="1"/>
</dbReference>
<evidence type="ECO:0000256" key="5">
    <source>
        <dbReference type="ARBA" id="ARBA00023204"/>
    </source>
</evidence>
<keyword evidence="9" id="KW-1185">Reference proteome</keyword>
<dbReference type="GO" id="GO:0006307">
    <property type="term" value="P:DNA alkylation repair"/>
    <property type="evidence" value="ECO:0007669"/>
    <property type="project" value="TreeGrafter"/>
</dbReference>